<gene>
    <name evidence="1" type="ORF">V1525DRAFT_459568</name>
</gene>
<keyword evidence="2" id="KW-1185">Reference proteome</keyword>
<proteinExistence type="predicted"/>
<sequence>MALSTLSAPIRRAIAVVGVIIFICLLVFFRDLSASSLYNGFDPPNHRKASQLAASDLLAGPLAKNHGVMPKLIHQSWSTPDLPKKFEAWSTSCREQNPDWEWVLWTDEDNLNLVKKYFPWFLEYYQKLPGEIYRADLVRNIYMYIYGGVYADLDVECLRPAAELFEDYNVTTAPHKSTLEGAHHIQSNGQPQRTAFFGRMGTDVSFEHSIPNAWMASTPGHPFFLLSLDKVVSNLKGEIAGWVTAEMLTGPIALRTYINLYLEKYKDNDELNQKLNEDPVVAVFGQQEKIKHAVEVLPWWNVFPYSWDRDGHAFRAICSVNSPDYDRERCKLNIAADRWGSYFITYWSHSWSRTGHNANNMKNIGD</sequence>
<reference evidence="2" key="1">
    <citation type="journal article" date="2024" name="Front. Bioeng. Biotechnol.">
        <title>Genome-scale model development and genomic sequencing of the oleaginous clade Lipomyces.</title>
        <authorList>
            <person name="Czajka J.J."/>
            <person name="Han Y."/>
            <person name="Kim J."/>
            <person name="Mondo S.J."/>
            <person name="Hofstad B.A."/>
            <person name="Robles A."/>
            <person name="Haridas S."/>
            <person name="Riley R."/>
            <person name="LaButti K."/>
            <person name="Pangilinan J."/>
            <person name="Andreopoulos W."/>
            <person name="Lipzen A."/>
            <person name="Yan J."/>
            <person name="Wang M."/>
            <person name="Ng V."/>
            <person name="Grigoriev I.V."/>
            <person name="Spatafora J.W."/>
            <person name="Magnuson J.K."/>
            <person name="Baker S.E."/>
            <person name="Pomraning K.R."/>
        </authorList>
    </citation>
    <scope>NUCLEOTIDE SEQUENCE [LARGE SCALE GENOMIC DNA]</scope>
    <source>
        <strain evidence="2">CBS 7786</strain>
    </source>
</reference>
<organism evidence="1 2">
    <name type="scientific">Lipomyces kononenkoae</name>
    <name type="common">Yeast</name>
    <dbReference type="NCBI Taxonomy" id="34357"/>
    <lineage>
        <taxon>Eukaryota</taxon>
        <taxon>Fungi</taxon>
        <taxon>Dikarya</taxon>
        <taxon>Ascomycota</taxon>
        <taxon>Saccharomycotina</taxon>
        <taxon>Lipomycetes</taxon>
        <taxon>Lipomycetales</taxon>
        <taxon>Lipomycetaceae</taxon>
        <taxon>Lipomyces</taxon>
    </lineage>
</organism>
<evidence type="ECO:0000313" key="1">
    <source>
        <dbReference type="EMBL" id="KAK9234257.1"/>
    </source>
</evidence>
<accession>A0ACC3SRP6</accession>
<keyword evidence="1" id="KW-0808">Transferase</keyword>
<protein>
    <submittedName>
        <fullName evidence="1">Nucleotide-diphospho-sugar transferase</fullName>
    </submittedName>
</protein>
<name>A0ACC3SRP6_LIPKO</name>
<comment type="caution">
    <text evidence="1">The sequence shown here is derived from an EMBL/GenBank/DDBJ whole genome shotgun (WGS) entry which is preliminary data.</text>
</comment>
<dbReference type="Proteomes" id="UP001433508">
    <property type="component" value="Unassembled WGS sequence"/>
</dbReference>
<evidence type="ECO:0000313" key="2">
    <source>
        <dbReference type="Proteomes" id="UP001433508"/>
    </source>
</evidence>
<dbReference type="EMBL" id="MU971495">
    <property type="protein sequence ID" value="KAK9234257.1"/>
    <property type="molecule type" value="Genomic_DNA"/>
</dbReference>